<dbReference type="Pfam" id="PF01926">
    <property type="entry name" value="MMR_HSR1"/>
    <property type="match status" value="1"/>
</dbReference>
<proteinExistence type="inferred from homology"/>
<sequence length="298" mass="34072">MTIQWFPGHMAKARRQVTEKLKLVDIIFELVDARLPISSANPMMHEIIHQKRRVVILNKSDMADPSITEKWLEYYEKQGIRAVAINSKDGKGLHKLTKAAQAEMSEKFERNLKRGMRPRAIRAMILGIPNVGKSTLINRLVKKNITQTGNRPGVTKAQQWIKVGKELELLDTPGILWPKFEDSEVGYRLALTGAIKDDILNLIDVSDYGYDYAAKYYPAFLMSYLGTDEPMTPKEMLERLALNRQLTDGEHIDYSRAAEHFVRDFRALKLGRITLDRPEELEMAEEADEEVVSSDEQA</sequence>
<keyword evidence="9" id="KW-1185">Reference proteome</keyword>
<dbReference type="RefSeq" id="WP_051535950.1">
    <property type="nucleotide sequence ID" value="NZ_CBCPJR010000001.1"/>
</dbReference>
<dbReference type="GeneID" id="66536179"/>
<feature type="binding site" evidence="5">
    <location>
        <begin position="58"/>
        <end position="61"/>
    </location>
    <ligand>
        <name>GTP</name>
        <dbReference type="ChEBI" id="CHEBI:37565"/>
    </ligand>
</feature>
<dbReference type="Gene3D" id="3.40.50.300">
    <property type="entry name" value="P-loop containing nucleotide triphosphate hydrolases"/>
    <property type="match status" value="1"/>
</dbReference>
<dbReference type="SUPFAM" id="SSF52540">
    <property type="entry name" value="P-loop containing nucleoside triphosphate hydrolases"/>
    <property type="match status" value="1"/>
</dbReference>
<protein>
    <recommendedName>
        <fullName evidence="1 4">Ribosome biogenesis GTPase A</fullName>
    </recommendedName>
</protein>
<dbReference type="PANTHER" id="PTHR45782">
    <property type="entry name" value="MITOCHONDRIAL RIBOSOME-ASSOCIATED GTPASE 1"/>
    <property type="match status" value="1"/>
</dbReference>
<evidence type="ECO:0000313" key="8">
    <source>
        <dbReference type="EMBL" id="SPP30770.1"/>
    </source>
</evidence>
<dbReference type="GO" id="GO:0005525">
    <property type="term" value="F:GTP binding"/>
    <property type="evidence" value="ECO:0007669"/>
    <property type="project" value="UniProtKB-KW"/>
</dbReference>
<evidence type="ECO:0000256" key="5">
    <source>
        <dbReference type="PIRSR" id="PIRSR006230-1"/>
    </source>
</evidence>
<comment type="function">
    <text evidence="4">Required for a late step of 50S ribosomal subunit assembly. Has GTPase activity.</text>
</comment>
<evidence type="ECO:0000256" key="1">
    <source>
        <dbReference type="ARBA" id="ARBA00014898"/>
    </source>
</evidence>
<dbReference type="InterPro" id="IPR030378">
    <property type="entry name" value="G_CP_dom"/>
</dbReference>
<dbReference type="EMBL" id="OUNC01000078">
    <property type="protein sequence ID" value="SPP30770.1"/>
    <property type="molecule type" value="Genomic_DNA"/>
</dbReference>
<dbReference type="InterPro" id="IPR006073">
    <property type="entry name" value="GTP-bd"/>
</dbReference>
<feature type="binding site" evidence="5">
    <location>
        <begin position="86"/>
        <end position="87"/>
    </location>
    <ligand>
        <name>GTP</name>
        <dbReference type="ChEBI" id="CHEBI:37565"/>
    </ligand>
</feature>
<dbReference type="InterPro" id="IPR023179">
    <property type="entry name" value="GTP-bd_ortho_bundle_sf"/>
</dbReference>
<accession>A0A1D2LWK7</accession>
<dbReference type="PANTHER" id="PTHR45782:SF4">
    <property type="entry name" value="MITOCHONDRIAL RIBOSOME-ASSOCIATED GTPASE 1"/>
    <property type="match status" value="1"/>
</dbReference>
<keyword evidence="3 4" id="KW-0342">GTP-binding</keyword>
<dbReference type="Gene3D" id="1.10.1580.10">
    <property type="match status" value="1"/>
</dbReference>
<reference evidence="10" key="3">
    <citation type="submission" date="2018-04" db="EMBL/GenBank/DDBJ databases">
        <authorList>
            <person name="Illikoud N."/>
        </authorList>
    </citation>
    <scope>NUCLEOTIDE SEQUENCE [LARGE SCALE GENOMIC DNA]</scope>
</reference>
<dbReference type="STRING" id="2756.BFR44_03965"/>
<dbReference type="GO" id="GO:0005737">
    <property type="term" value="C:cytoplasm"/>
    <property type="evidence" value="ECO:0007669"/>
    <property type="project" value="UniProtKB-SubCell"/>
</dbReference>
<dbReference type="PROSITE" id="PS51721">
    <property type="entry name" value="G_CP"/>
    <property type="match status" value="1"/>
</dbReference>
<reference evidence="8" key="2">
    <citation type="submission" date="2018-04" db="EMBL/GenBank/DDBJ databases">
        <authorList>
            <person name="Go L.Y."/>
            <person name="Mitchell J.A."/>
        </authorList>
    </citation>
    <scope>NUCLEOTIDE SEQUENCE</scope>
    <source>
        <strain evidence="8">BSAS1 3</strain>
    </source>
</reference>
<dbReference type="KEGG" id="bths:CNY62_12110"/>
<dbReference type="InterPro" id="IPR027417">
    <property type="entry name" value="P-loop_NTPase"/>
</dbReference>
<dbReference type="PRINTS" id="PR00326">
    <property type="entry name" value="GTP1OBG"/>
</dbReference>
<organism evidence="7 9">
    <name type="scientific">Brochothrix thermosphacta</name>
    <name type="common">Microbacterium thermosphactum</name>
    <dbReference type="NCBI Taxonomy" id="2756"/>
    <lineage>
        <taxon>Bacteria</taxon>
        <taxon>Bacillati</taxon>
        <taxon>Bacillota</taxon>
        <taxon>Bacilli</taxon>
        <taxon>Bacillales</taxon>
        <taxon>Listeriaceae</taxon>
        <taxon>Brochothrix</taxon>
    </lineage>
</organism>
<dbReference type="EMBL" id="CP023483">
    <property type="protein sequence ID" value="ATF27045.1"/>
    <property type="molecule type" value="Genomic_DNA"/>
</dbReference>
<dbReference type="Proteomes" id="UP000270190">
    <property type="component" value="Unassembled WGS sequence"/>
</dbReference>
<evidence type="ECO:0000313" key="7">
    <source>
        <dbReference type="EMBL" id="ATF27045.1"/>
    </source>
</evidence>
<dbReference type="FunFam" id="3.40.50.300:FF:000590">
    <property type="entry name" value="Ribosome biogenesis GTPase A"/>
    <property type="match status" value="1"/>
</dbReference>
<comment type="similarity">
    <text evidence="4">Belongs to the TRAFAC class YlqF/YawG GTPase family. MTG1 subfamily.</text>
</comment>
<feature type="domain" description="CP-type G" evidence="6">
    <location>
        <begin position="14"/>
        <end position="178"/>
    </location>
</feature>
<feature type="binding site" evidence="5">
    <location>
        <position position="174"/>
    </location>
    <ligand>
        <name>GTP</name>
        <dbReference type="ChEBI" id="CHEBI:37565"/>
    </ligand>
</feature>
<dbReference type="Proteomes" id="UP000243591">
    <property type="component" value="Chromosome"/>
</dbReference>
<evidence type="ECO:0000313" key="10">
    <source>
        <dbReference type="Proteomes" id="UP000270190"/>
    </source>
</evidence>
<dbReference type="PIRSF" id="PIRSF006230">
    <property type="entry name" value="MG442"/>
    <property type="match status" value="1"/>
</dbReference>
<evidence type="ECO:0000313" key="9">
    <source>
        <dbReference type="Proteomes" id="UP000243591"/>
    </source>
</evidence>
<keyword evidence="2 4" id="KW-0547">Nucleotide-binding</keyword>
<dbReference type="OrthoDB" id="9779790at2"/>
<dbReference type="NCBIfam" id="TIGR03596">
    <property type="entry name" value="GTPase_YlqF"/>
    <property type="match status" value="1"/>
</dbReference>
<dbReference type="InterPro" id="IPR019991">
    <property type="entry name" value="GTP-bd_ribosome_bgen"/>
</dbReference>
<name>A0A1D2LWK7_BROTH</name>
<evidence type="ECO:0000256" key="3">
    <source>
        <dbReference type="ARBA" id="ARBA00023134"/>
    </source>
</evidence>
<dbReference type="InterPro" id="IPR016478">
    <property type="entry name" value="GTPase_MTG1"/>
</dbReference>
<feature type="binding site" evidence="5">
    <location>
        <begin position="130"/>
        <end position="135"/>
    </location>
    <ligand>
        <name>GTP</name>
        <dbReference type="ChEBI" id="CHEBI:37565"/>
    </ligand>
</feature>
<gene>
    <name evidence="7" type="primary">ylqF</name>
    <name evidence="8" type="synonym">rbgA</name>
    <name evidence="8" type="ORF">BTBSAS_80110</name>
    <name evidence="7" type="ORF">CNY62_12110</name>
</gene>
<dbReference type="GO" id="GO:0003924">
    <property type="term" value="F:GTPase activity"/>
    <property type="evidence" value="ECO:0007669"/>
    <property type="project" value="TreeGrafter"/>
</dbReference>
<dbReference type="AlphaFoldDB" id="A0A1D2LWK7"/>
<dbReference type="CDD" id="cd01856">
    <property type="entry name" value="YlqF"/>
    <property type="match status" value="1"/>
</dbReference>
<evidence type="ECO:0000256" key="2">
    <source>
        <dbReference type="ARBA" id="ARBA00022741"/>
    </source>
</evidence>
<dbReference type="CDD" id="cd00882">
    <property type="entry name" value="Ras_like_GTPase"/>
    <property type="match status" value="1"/>
</dbReference>
<keyword evidence="4" id="KW-0963">Cytoplasm</keyword>
<dbReference type="GO" id="GO:0006412">
    <property type="term" value="P:translation"/>
    <property type="evidence" value="ECO:0007669"/>
    <property type="project" value="TreeGrafter"/>
</dbReference>
<reference evidence="7 9" key="1">
    <citation type="submission" date="2017-09" db="EMBL/GenBank/DDBJ databases">
        <title>Complete Genome Sequences of Two Strains of the Meat Spoilage Bacterium Brochothrix thermosphacta Isolated from Ground Chicken.</title>
        <authorList>
            <person name="Paoli G.C."/>
            <person name="Wijey C."/>
            <person name="Chen C.-Y."/>
            <person name="Nguyen L."/>
            <person name="Yan X."/>
            <person name="Irwin P.L."/>
        </authorList>
    </citation>
    <scope>NUCLEOTIDE SEQUENCE [LARGE SCALE GENOMIC DNA]</scope>
    <source>
        <strain evidence="7 9">BI</strain>
    </source>
</reference>
<evidence type="ECO:0000256" key="4">
    <source>
        <dbReference type="PIRNR" id="PIRNR006230"/>
    </source>
</evidence>
<evidence type="ECO:0000259" key="6">
    <source>
        <dbReference type="PROSITE" id="PS51721"/>
    </source>
</evidence>
<comment type="subcellular location">
    <subcellularLocation>
        <location evidence="4">Cytoplasm</location>
    </subcellularLocation>
</comment>